<dbReference type="PANTHER" id="PTHR46211">
    <property type="entry name" value="GLYCEROPHOSPHORYL DIESTER PHOSPHODIESTERASE"/>
    <property type="match status" value="1"/>
</dbReference>
<evidence type="ECO:0000313" key="3">
    <source>
        <dbReference type="Proteomes" id="UP000640333"/>
    </source>
</evidence>
<protein>
    <recommendedName>
        <fullName evidence="1">GP-PDE domain-containing protein</fullName>
    </recommendedName>
</protein>
<name>A0A8J7FC57_9GAMM</name>
<keyword evidence="3" id="KW-1185">Reference proteome</keyword>
<comment type="caution">
    <text evidence="2">The sequence shown here is derived from an EMBL/GenBank/DDBJ whole genome shotgun (WGS) entry which is preliminary data.</text>
</comment>
<dbReference type="InterPro" id="IPR030395">
    <property type="entry name" value="GP_PDE_dom"/>
</dbReference>
<dbReference type="PROSITE" id="PS51704">
    <property type="entry name" value="GP_PDE"/>
    <property type="match status" value="1"/>
</dbReference>
<dbReference type="Gene3D" id="3.20.20.190">
    <property type="entry name" value="Phosphatidylinositol (PI) phosphodiesterase"/>
    <property type="match status" value="1"/>
</dbReference>
<dbReference type="SUPFAM" id="SSF51695">
    <property type="entry name" value="PLC-like phosphodiesterases"/>
    <property type="match status" value="1"/>
</dbReference>
<feature type="domain" description="GP-PDE" evidence="1">
    <location>
        <begin position="8"/>
        <end position="243"/>
    </location>
</feature>
<dbReference type="AlphaFoldDB" id="A0A8J7FC57"/>
<accession>A0A8J7FC57</accession>
<proteinExistence type="predicted"/>
<dbReference type="Proteomes" id="UP000640333">
    <property type="component" value="Unassembled WGS sequence"/>
</dbReference>
<evidence type="ECO:0000313" key="2">
    <source>
        <dbReference type="EMBL" id="MBE9396694.1"/>
    </source>
</evidence>
<gene>
    <name evidence="2" type="ORF">IOQ59_05395</name>
</gene>
<dbReference type="EMBL" id="JADEYS010000004">
    <property type="protein sequence ID" value="MBE9396694.1"/>
    <property type="molecule type" value="Genomic_DNA"/>
</dbReference>
<dbReference type="RefSeq" id="WP_193952248.1">
    <property type="nucleotide sequence ID" value="NZ_JADEYS010000004.1"/>
</dbReference>
<reference evidence="2" key="1">
    <citation type="submission" date="2020-10" db="EMBL/GenBank/DDBJ databases">
        <title>Bacterium isolated from coastal waters sediment.</title>
        <authorList>
            <person name="Chen R.-J."/>
            <person name="Lu D.-C."/>
            <person name="Zhu K.-L."/>
            <person name="Du Z.-J."/>
        </authorList>
    </citation>
    <scope>NUCLEOTIDE SEQUENCE</scope>
    <source>
        <strain evidence="2">N1Y112</strain>
    </source>
</reference>
<dbReference type="InterPro" id="IPR017946">
    <property type="entry name" value="PLC-like_Pdiesterase_TIM-brl"/>
</dbReference>
<dbReference type="PANTHER" id="PTHR46211:SF14">
    <property type="entry name" value="GLYCEROPHOSPHODIESTER PHOSPHODIESTERASE"/>
    <property type="match status" value="1"/>
</dbReference>
<sequence>MRAAQLKKRLVAHRGFQSRYPENTLVSLQKAVDEGLERLEFDIQLTADHIPVLFHDLDLRRICGAHHKITELTRSQLNAFSASESSRLGDLFVSEAIPDLKAVIQWATLYPSLSLFVEIKEESIDYFGIETVLNSVITVLKPLETRATLISFDAEFLAAARRRWRSIGLVTRCWPPTKETLSQLHPDILFVNKRRVRHRQHLDQLGIPVVVYEVDTVRRAAHWLKRGAAYLETHRCGDLLTEWSGHYG</sequence>
<evidence type="ECO:0000259" key="1">
    <source>
        <dbReference type="PROSITE" id="PS51704"/>
    </source>
</evidence>
<dbReference type="GO" id="GO:0006629">
    <property type="term" value="P:lipid metabolic process"/>
    <property type="evidence" value="ECO:0007669"/>
    <property type="project" value="InterPro"/>
</dbReference>
<dbReference type="Pfam" id="PF03009">
    <property type="entry name" value="GDPD"/>
    <property type="match status" value="1"/>
</dbReference>
<dbReference type="GO" id="GO:0008081">
    <property type="term" value="F:phosphoric diester hydrolase activity"/>
    <property type="evidence" value="ECO:0007669"/>
    <property type="project" value="InterPro"/>
</dbReference>
<organism evidence="2 3">
    <name type="scientific">Pontibacterium sinense</name>
    <dbReference type="NCBI Taxonomy" id="2781979"/>
    <lineage>
        <taxon>Bacteria</taxon>
        <taxon>Pseudomonadati</taxon>
        <taxon>Pseudomonadota</taxon>
        <taxon>Gammaproteobacteria</taxon>
        <taxon>Oceanospirillales</taxon>
        <taxon>Oceanospirillaceae</taxon>
        <taxon>Pontibacterium</taxon>
    </lineage>
</organism>